<protein>
    <submittedName>
        <fullName evidence="5">Uncharacterized protein</fullName>
    </submittedName>
</protein>
<dbReference type="EMBL" id="JAGKQQ010000001">
    <property type="protein sequence ID" value="MBP3958424.1"/>
    <property type="molecule type" value="Genomic_DNA"/>
</dbReference>
<dbReference type="EMBL" id="JAGKQQ010000001">
    <property type="protein sequence ID" value="MBP3954520.1"/>
    <property type="molecule type" value="Genomic_DNA"/>
</dbReference>
<reference evidence="5 7" key="1">
    <citation type="submission" date="2021-04" db="EMBL/GenBank/DDBJ databases">
        <authorList>
            <person name="Ivanova A."/>
        </authorList>
    </citation>
    <scope>NUCLEOTIDE SEQUENCE [LARGE SCALE GENOMIC DNA]</scope>
    <source>
        <strain evidence="5 7">G18</strain>
    </source>
</reference>
<sequence>MPTLTIEYQTDAERLILEQALAFFAQMRHVGATAPDGTVLAACERVALDSGRELVRDTLASAVQSRADTTDASQKSRAAGSKDDAPAGS</sequence>
<accession>A0ABS5C1K5</accession>
<dbReference type="EMBL" id="JAGKQQ010000001">
    <property type="protein sequence ID" value="MBP3959275.1"/>
    <property type="molecule type" value="Genomic_DNA"/>
</dbReference>
<dbReference type="EMBL" id="JAGKQQ010000001">
    <property type="protein sequence ID" value="MBP3958993.1"/>
    <property type="molecule type" value="Genomic_DNA"/>
</dbReference>
<name>A0ABS5C1K5_9BACT</name>
<evidence type="ECO:0000313" key="3">
    <source>
        <dbReference type="EMBL" id="MBP3956839.1"/>
    </source>
</evidence>
<evidence type="ECO:0000313" key="4">
    <source>
        <dbReference type="EMBL" id="MBP3958424.1"/>
    </source>
</evidence>
<evidence type="ECO:0000313" key="5">
    <source>
        <dbReference type="EMBL" id="MBP3958993.1"/>
    </source>
</evidence>
<dbReference type="RefSeq" id="WP_210652645.1">
    <property type="nucleotide sequence ID" value="NZ_JAGKQQ010000001.1"/>
</dbReference>
<proteinExistence type="predicted"/>
<feature type="compositionally biased region" description="Basic and acidic residues" evidence="1">
    <location>
        <begin position="80"/>
        <end position="89"/>
    </location>
</feature>
<evidence type="ECO:0000256" key="1">
    <source>
        <dbReference type="SAM" id="MobiDB-lite"/>
    </source>
</evidence>
<evidence type="ECO:0000313" key="2">
    <source>
        <dbReference type="EMBL" id="MBP3954520.1"/>
    </source>
</evidence>
<comment type="caution">
    <text evidence="5">The sequence shown here is derived from an EMBL/GenBank/DDBJ whole genome shotgun (WGS) entry which is preliminary data.</text>
</comment>
<evidence type="ECO:0000313" key="7">
    <source>
        <dbReference type="Proteomes" id="UP000676565"/>
    </source>
</evidence>
<gene>
    <name evidence="2" type="ORF">J8F10_04380</name>
    <name evidence="3" type="ORF">J8F10_16320</name>
    <name evidence="4" type="ORF">J8F10_24510</name>
    <name evidence="5" type="ORF">J8F10_27435</name>
    <name evidence="6" type="ORF">J8F10_28865</name>
</gene>
<dbReference type="Proteomes" id="UP000676565">
    <property type="component" value="Unassembled WGS sequence"/>
</dbReference>
<feature type="compositionally biased region" description="Polar residues" evidence="1">
    <location>
        <begin position="62"/>
        <end position="76"/>
    </location>
</feature>
<dbReference type="EMBL" id="JAGKQQ010000001">
    <property type="protein sequence ID" value="MBP3956839.1"/>
    <property type="molecule type" value="Genomic_DNA"/>
</dbReference>
<evidence type="ECO:0000313" key="6">
    <source>
        <dbReference type="EMBL" id="MBP3959275.1"/>
    </source>
</evidence>
<organism evidence="5 7">
    <name type="scientific">Gemmata palustris</name>
    <dbReference type="NCBI Taxonomy" id="2822762"/>
    <lineage>
        <taxon>Bacteria</taxon>
        <taxon>Pseudomonadati</taxon>
        <taxon>Planctomycetota</taxon>
        <taxon>Planctomycetia</taxon>
        <taxon>Gemmatales</taxon>
        <taxon>Gemmataceae</taxon>
        <taxon>Gemmata</taxon>
    </lineage>
</organism>
<feature type="region of interest" description="Disordered" evidence="1">
    <location>
        <begin position="62"/>
        <end position="89"/>
    </location>
</feature>
<keyword evidence="7" id="KW-1185">Reference proteome</keyword>